<feature type="region of interest" description="Disordered" evidence="1">
    <location>
        <begin position="1"/>
        <end position="61"/>
    </location>
</feature>
<sequence length="126" mass="13876">MAIEGDVNAASTTNVRPDGGRKNHKGKKHQKSNEEMLLDPTTSEALTSHPPSTTEASDNELGEEAIDITAGEEWVARVEVSRQAVEVLGQRMNMADGKLKTLEDFTLEETENIRKELEGSQRAKSR</sequence>
<name>M1D3C1_SOLTU</name>
<dbReference type="InParanoid" id="M1D3C1"/>
<dbReference type="AlphaFoldDB" id="M1D3C1"/>
<feature type="compositionally biased region" description="Polar residues" evidence="1">
    <location>
        <begin position="40"/>
        <end position="56"/>
    </location>
</feature>
<proteinExistence type="predicted"/>
<keyword evidence="3" id="KW-1185">Reference proteome</keyword>
<accession>M1D3C1</accession>
<reference evidence="2" key="2">
    <citation type="submission" date="2015-06" db="UniProtKB">
        <authorList>
            <consortium name="EnsemblPlants"/>
        </authorList>
    </citation>
    <scope>IDENTIFICATION</scope>
    <source>
        <strain evidence="2">DM1-3 516 R44</strain>
    </source>
</reference>
<dbReference type="PaxDb" id="4113-PGSC0003DMT400080328"/>
<dbReference type="HOGENOM" id="CLU_105626_0_0_1"/>
<protein>
    <submittedName>
        <fullName evidence="2">Uncharacterized protein</fullName>
    </submittedName>
</protein>
<dbReference type="Proteomes" id="UP000011115">
    <property type="component" value="Unassembled WGS sequence"/>
</dbReference>
<dbReference type="EnsemblPlants" id="PGSC0003DMT400080328">
    <property type="protein sequence ID" value="PGSC0003DMT400080328"/>
    <property type="gene ID" value="PGSC0003DMG400031272"/>
</dbReference>
<evidence type="ECO:0000313" key="2">
    <source>
        <dbReference type="EnsemblPlants" id="PGSC0003DMT400080328"/>
    </source>
</evidence>
<dbReference type="Gramene" id="PGSC0003DMT400080328">
    <property type="protein sequence ID" value="PGSC0003DMT400080328"/>
    <property type="gene ID" value="PGSC0003DMG400031272"/>
</dbReference>
<reference evidence="3" key="1">
    <citation type="journal article" date="2011" name="Nature">
        <title>Genome sequence and analysis of the tuber crop potato.</title>
        <authorList>
            <consortium name="The Potato Genome Sequencing Consortium"/>
        </authorList>
    </citation>
    <scope>NUCLEOTIDE SEQUENCE [LARGE SCALE GENOMIC DNA]</scope>
    <source>
        <strain evidence="3">cv. DM1-3 516 R44</strain>
    </source>
</reference>
<evidence type="ECO:0000313" key="3">
    <source>
        <dbReference type="Proteomes" id="UP000011115"/>
    </source>
</evidence>
<organism evidence="2 3">
    <name type="scientific">Solanum tuberosum</name>
    <name type="common">Potato</name>
    <dbReference type="NCBI Taxonomy" id="4113"/>
    <lineage>
        <taxon>Eukaryota</taxon>
        <taxon>Viridiplantae</taxon>
        <taxon>Streptophyta</taxon>
        <taxon>Embryophyta</taxon>
        <taxon>Tracheophyta</taxon>
        <taxon>Spermatophyta</taxon>
        <taxon>Magnoliopsida</taxon>
        <taxon>eudicotyledons</taxon>
        <taxon>Gunneridae</taxon>
        <taxon>Pentapetalae</taxon>
        <taxon>asterids</taxon>
        <taxon>lamiids</taxon>
        <taxon>Solanales</taxon>
        <taxon>Solanaceae</taxon>
        <taxon>Solanoideae</taxon>
        <taxon>Solaneae</taxon>
        <taxon>Solanum</taxon>
    </lineage>
</organism>
<evidence type="ECO:0000256" key="1">
    <source>
        <dbReference type="SAM" id="MobiDB-lite"/>
    </source>
</evidence>